<reference evidence="2 3" key="1">
    <citation type="journal article" date="2023" name="Sci. Data">
        <title>Genome assembly of the Korean intertidal mud-creeper Batillaria attramentaria.</title>
        <authorList>
            <person name="Patra A.K."/>
            <person name="Ho P.T."/>
            <person name="Jun S."/>
            <person name="Lee S.J."/>
            <person name="Kim Y."/>
            <person name="Won Y.J."/>
        </authorList>
    </citation>
    <scope>NUCLEOTIDE SEQUENCE [LARGE SCALE GENOMIC DNA]</scope>
    <source>
        <strain evidence="2">Wonlab-2016</strain>
    </source>
</reference>
<dbReference type="Proteomes" id="UP001519460">
    <property type="component" value="Unassembled WGS sequence"/>
</dbReference>
<evidence type="ECO:0000313" key="2">
    <source>
        <dbReference type="EMBL" id="KAK7489120.1"/>
    </source>
</evidence>
<proteinExistence type="predicted"/>
<feature type="region of interest" description="Disordered" evidence="1">
    <location>
        <begin position="1"/>
        <end position="27"/>
    </location>
</feature>
<dbReference type="EMBL" id="JACVVK020000142">
    <property type="protein sequence ID" value="KAK7489120.1"/>
    <property type="molecule type" value="Genomic_DNA"/>
</dbReference>
<comment type="caution">
    <text evidence="2">The sequence shown here is derived from an EMBL/GenBank/DDBJ whole genome shotgun (WGS) entry which is preliminary data.</text>
</comment>
<gene>
    <name evidence="2" type="ORF">BaRGS_00019634</name>
</gene>
<name>A0ABD0KPF1_9CAEN</name>
<sequence length="108" mass="12349">MCSEKKRKKENPNLPTGGQLVRSHACTHPRVSRPLKMGVRREERGEAFEDDVDRLVGPIQLQGQRRSKLRRGAATDHQPLRNCLRPGRELLLRKLLTNLWCTQGASSR</sequence>
<evidence type="ECO:0000256" key="1">
    <source>
        <dbReference type="SAM" id="MobiDB-lite"/>
    </source>
</evidence>
<protein>
    <submittedName>
        <fullName evidence="2">Uncharacterized protein</fullName>
    </submittedName>
</protein>
<evidence type="ECO:0000313" key="3">
    <source>
        <dbReference type="Proteomes" id="UP001519460"/>
    </source>
</evidence>
<dbReference type="AlphaFoldDB" id="A0ABD0KPF1"/>
<accession>A0ABD0KPF1</accession>
<keyword evidence="3" id="KW-1185">Reference proteome</keyword>
<organism evidence="2 3">
    <name type="scientific">Batillaria attramentaria</name>
    <dbReference type="NCBI Taxonomy" id="370345"/>
    <lineage>
        <taxon>Eukaryota</taxon>
        <taxon>Metazoa</taxon>
        <taxon>Spiralia</taxon>
        <taxon>Lophotrochozoa</taxon>
        <taxon>Mollusca</taxon>
        <taxon>Gastropoda</taxon>
        <taxon>Caenogastropoda</taxon>
        <taxon>Sorbeoconcha</taxon>
        <taxon>Cerithioidea</taxon>
        <taxon>Batillariidae</taxon>
        <taxon>Batillaria</taxon>
    </lineage>
</organism>